<dbReference type="EMBL" id="SDPN01000003">
    <property type="protein sequence ID" value="RXZ72783.1"/>
    <property type="molecule type" value="Genomic_DNA"/>
</dbReference>
<evidence type="ECO:0000313" key="3">
    <source>
        <dbReference type="EMBL" id="RXZ72783.1"/>
    </source>
</evidence>
<gene>
    <name evidence="3" type="ORF">ESP51_03005</name>
</gene>
<dbReference type="InterPro" id="IPR041650">
    <property type="entry name" value="HEPN_Swt1"/>
</dbReference>
<comment type="caution">
    <text evidence="3">The sequence shown here is derived from an EMBL/GenBank/DDBJ whole genome shotgun (WGS) entry which is preliminary data.</text>
</comment>
<dbReference type="OrthoDB" id="9757917at2"/>
<dbReference type="RefSeq" id="WP_129519405.1">
    <property type="nucleotide sequence ID" value="NZ_SDPN01000003.1"/>
</dbReference>
<keyword evidence="4" id="KW-1185">Reference proteome</keyword>
<reference evidence="3 4" key="1">
    <citation type="submission" date="2019-01" db="EMBL/GenBank/DDBJ databases">
        <title>Agromyces.</title>
        <authorList>
            <person name="Li J."/>
        </authorList>
    </citation>
    <scope>NUCLEOTIDE SEQUENCE [LARGE SCALE GENOMIC DNA]</scope>
    <source>
        <strain evidence="3 4">DSM 15934</strain>
    </source>
</reference>
<accession>A0A4Q2L869</accession>
<feature type="region of interest" description="Disordered" evidence="1">
    <location>
        <begin position="169"/>
        <end position="196"/>
    </location>
</feature>
<protein>
    <recommendedName>
        <fullName evidence="2">Swt1-like HEPN domain-containing protein</fullName>
    </recommendedName>
</protein>
<dbReference type="Proteomes" id="UP000293865">
    <property type="component" value="Unassembled WGS sequence"/>
</dbReference>
<evidence type="ECO:0000313" key="4">
    <source>
        <dbReference type="Proteomes" id="UP000293865"/>
    </source>
</evidence>
<sequence length="412" mass="44140">MENEDAIRFVLKTAVRGLDPFVSEVVAEKLPEVGHWSALLAEKDARVGFDSVAVGAGDVAPLLRMLTERLGAHGYLFSSSMPRVAATYASELIAVRNAWAHLREFDDADTYRAIDTAERLLIAVGATTEAGRLVSIKHGLLHRLATGGHPADSLEPTLLKDVLAAPPLDDDESPLLSQPPVDSKSARIEAQDLSSEAEDVEEGVREILAGMTRPLPLAAVSQQVLARFGRESMNVWGGTGGFTALLRRIEPSASVSGPQPGYVHPIGRAVPDDWDREPRESDVPASFRNLRAVDPELPLITWGRMQDTISAVLDAGPIDGQAIAALTKGTIEGKARAAVAIAGERGRLIFKADVIWVLKALTRQHQPEGAVSVTSASQAVATEIASLAREADIDADQLVLDVRDWLSRSSDS</sequence>
<name>A0A4Q2L869_9MICO</name>
<organism evidence="3 4">
    <name type="scientific">Agromyces albus</name>
    <dbReference type="NCBI Taxonomy" id="205332"/>
    <lineage>
        <taxon>Bacteria</taxon>
        <taxon>Bacillati</taxon>
        <taxon>Actinomycetota</taxon>
        <taxon>Actinomycetes</taxon>
        <taxon>Micrococcales</taxon>
        <taxon>Microbacteriaceae</taxon>
        <taxon>Agromyces</taxon>
    </lineage>
</organism>
<feature type="domain" description="Swt1-like HEPN" evidence="2">
    <location>
        <begin position="11"/>
        <end position="125"/>
    </location>
</feature>
<proteinExistence type="predicted"/>
<dbReference type="Pfam" id="PF18731">
    <property type="entry name" value="HEPN_Swt1"/>
    <property type="match status" value="1"/>
</dbReference>
<evidence type="ECO:0000259" key="2">
    <source>
        <dbReference type="Pfam" id="PF18731"/>
    </source>
</evidence>
<dbReference type="AlphaFoldDB" id="A0A4Q2L869"/>
<evidence type="ECO:0000256" key="1">
    <source>
        <dbReference type="SAM" id="MobiDB-lite"/>
    </source>
</evidence>